<evidence type="ECO:0000259" key="3">
    <source>
        <dbReference type="Pfam" id="PF00144"/>
    </source>
</evidence>
<proteinExistence type="predicted"/>
<reference evidence="4 5" key="1">
    <citation type="submission" date="2017-01" db="EMBL/GenBank/DDBJ databases">
        <authorList>
            <person name="Varghese N."/>
            <person name="Submissions S."/>
        </authorList>
    </citation>
    <scope>NUCLEOTIDE SEQUENCE [LARGE SCALE GENOMIC DNA]</scope>
    <source>
        <strain evidence="4 5">ATCC 23464</strain>
    </source>
</reference>
<evidence type="ECO:0000256" key="2">
    <source>
        <dbReference type="ARBA" id="ARBA00023136"/>
    </source>
</evidence>
<dbReference type="SUPFAM" id="SSF56601">
    <property type="entry name" value="beta-lactamase/transpeptidase-like"/>
    <property type="match status" value="1"/>
</dbReference>
<dbReference type="Proteomes" id="UP000186666">
    <property type="component" value="Unassembled WGS sequence"/>
</dbReference>
<organism evidence="4 5">
    <name type="scientific">Paenibacillus macquariensis</name>
    <dbReference type="NCBI Taxonomy" id="948756"/>
    <lineage>
        <taxon>Bacteria</taxon>
        <taxon>Bacillati</taxon>
        <taxon>Bacillota</taxon>
        <taxon>Bacilli</taxon>
        <taxon>Bacillales</taxon>
        <taxon>Paenibacillaceae</taxon>
        <taxon>Paenibacillus</taxon>
    </lineage>
</organism>
<evidence type="ECO:0000256" key="1">
    <source>
        <dbReference type="ARBA" id="ARBA00004370"/>
    </source>
</evidence>
<dbReference type="InterPro" id="IPR050491">
    <property type="entry name" value="AmpC-like"/>
</dbReference>
<dbReference type="Gene3D" id="3.40.710.10">
    <property type="entry name" value="DD-peptidase/beta-lactamase superfamily"/>
    <property type="match status" value="1"/>
</dbReference>
<comment type="subcellular location">
    <subcellularLocation>
        <location evidence="1">Membrane</location>
    </subcellularLocation>
</comment>
<dbReference type="InterPro" id="IPR001466">
    <property type="entry name" value="Beta-lactam-related"/>
</dbReference>
<keyword evidence="2" id="KW-0472">Membrane</keyword>
<dbReference type="EMBL" id="FTNK01000016">
    <property type="protein sequence ID" value="SIR51026.1"/>
    <property type="molecule type" value="Genomic_DNA"/>
</dbReference>
<name>A0ABY1KAH0_9BACL</name>
<protein>
    <submittedName>
        <fullName evidence="4">CubicO group peptidase, beta-lactamase class C family</fullName>
    </submittedName>
</protein>
<dbReference type="PANTHER" id="PTHR46825:SF11">
    <property type="entry name" value="PENICILLIN-BINDING PROTEIN 4"/>
    <property type="match status" value="1"/>
</dbReference>
<feature type="domain" description="Beta-lactamase-related" evidence="3">
    <location>
        <begin position="12"/>
        <end position="316"/>
    </location>
</feature>
<sequence>MSHITEQINAYLEPLAQDQKFSGSILASVHGEIVYSNAFGKANIELAVDNTTKTKFRIASLTKAFTGVCILQLVERGQLHLEDPLSKYYPNYPNGDHITIHHLLTHTSGIANYTDDPHMLEWAVHSSTPEKIIERFSQKELDFSPGEQYKYSNSGYILLGAILEQITEQSYEQYLHEQIFEPLGMKDSRLDRPDYILDLRAAGYHFSEEGTLLNAPFFNSTNAYSAGAIISTVEDLHIWDQALYTEQLLGKSSIDQMFTPVKGEQDYHYGYGWVIQETPYGKLVSHIGGIPGFASILLRFIDSGVCVHMLSNIAQDVSEIGKKIAEIIQESPVKNIG</sequence>
<dbReference type="InterPro" id="IPR012338">
    <property type="entry name" value="Beta-lactam/transpept-like"/>
</dbReference>
<dbReference type="PANTHER" id="PTHR46825">
    <property type="entry name" value="D-ALANYL-D-ALANINE-CARBOXYPEPTIDASE/ENDOPEPTIDASE AMPH"/>
    <property type="match status" value="1"/>
</dbReference>
<dbReference type="RefSeq" id="WP_068589131.1">
    <property type="nucleotide sequence ID" value="NZ_FTNK01000016.1"/>
</dbReference>
<gene>
    <name evidence="4" type="ORF">SAMN05421578_116112</name>
</gene>
<evidence type="ECO:0000313" key="4">
    <source>
        <dbReference type="EMBL" id="SIR51026.1"/>
    </source>
</evidence>
<comment type="caution">
    <text evidence="4">The sequence shown here is derived from an EMBL/GenBank/DDBJ whole genome shotgun (WGS) entry which is preliminary data.</text>
</comment>
<dbReference type="Pfam" id="PF00144">
    <property type="entry name" value="Beta-lactamase"/>
    <property type="match status" value="1"/>
</dbReference>
<accession>A0ABY1KAH0</accession>
<keyword evidence="5" id="KW-1185">Reference proteome</keyword>
<evidence type="ECO:0000313" key="5">
    <source>
        <dbReference type="Proteomes" id="UP000186666"/>
    </source>
</evidence>